<comment type="subunit">
    <text evidence="2">Homodimer.</text>
</comment>
<dbReference type="InterPro" id="IPR015590">
    <property type="entry name" value="Aldehyde_DH_dom"/>
</dbReference>
<evidence type="ECO:0000256" key="5">
    <source>
        <dbReference type="ARBA" id="ARBA00056807"/>
    </source>
</evidence>
<gene>
    <name evidence="9" type="ORF">DFR41_10676</name>
</gene>
<proteinExistence type="inferred from homology"/>
<feature type="domain" description="Aldehyde dehydrogenase" evidence="8">
    <location>
        <begin position="17"/>
        <end position="473"/>
    </location>
</feature>
<dbReference type="OrthoDB" id="6187633at2"/>
<reference evidence="9 10" key="1">
    <citation type="submission" date="2018-07" db="EMBL/GenBank/DDBJ databases">
        <title>Genomic Encyclopedia of Type Strains, Phase IV (KMG-IV): sequencing the most valuable type-strain genomes for metagenomic binning, comparative biology and taxonomic classification.</title>
        <authorList>
            <person name="Goeker M."/>
        </authorList>
    </citation>
    <scope>NUCLEOTIDE SEQUENCE [LARGE SCALE GENOMIC DNA]</scope>
    <source>
        <strain evidence="9 10">DSM 21352</strain>
    </source>
</reference>
<evidence type="ECO:0000256" key="4">
    <source>
        <dbReference type="ARBA" id="ARBA00051407"/>
    </source>
</evidence>
<evidence type="ECO:0000256" key="3">
    <source>
        <dbReference type="ARBA" id="ARBA00023002"/>
    </source>
</evidence>
<protein>
    <recommendedName>
        <fullName evidence="6">4-(hydroxymethyl)benzenesulfonate dehydrogenase</fullName>
        <ecNumber evidence="6">1.1.1.257</ecNumber>
    </recommendedName>
    <alternativeName>
        <fullName evidence="7">Toluenesulfonate aldehyde dehydrogenase TsaD</fullName>
    </alternativeName>
</protein>
<dbReference type="EMBL" id="QQAV01000006">
    <property type="protein sequence ID" value="RDI23372.1"/>
    <property type="molecule type" value="Genomic_DNA"/>
</dbReference>
<name>A0A370FCF8_9BURK</name>
<dbReference type="InterPro" id="IPR016161">
    <property type="entry name" value="Ald_DH/histidinol_DH"/>
</dbReference>
<dbReference type="GO" id="GO:0018462">
    <property type="term" value="F:4-(hydroxymethyl)benzenesulfonate dehydrogenase activity"/>
    <property type="evidence" value="ECO:0007669"/>
    <property type="project" value="UniProtKB-EC"/>
</dbReference>
<dbReference type="GO" id="GO:0016620">
    <property type="term" value="F:oxidoreductase activity, acting on the aldehyde or oxo group of donors, NAD or NADP as acceptor"/>
    <property type="evidence" value="ECO:0007669"/>
    <property type="project" value="InterPro"/>
</dbReference>
<evidence type="ECO:0000256" key="1">
    <source>
        <dbReference type="ARBA" id="ARBA00009986"/>
    </source>
</evidence>
<dbReference type="InterPro" id="IPR050740">
    <property type="entry name" value="Aldehyde_DH_Superfamily"/>
</dbReference>
<sequence>MSGPFYRCPELLIAGRWRTGRGDRSHTVVDPATAEPLGELRLASAADLQEALSAAGLAFEAWRQVPAHERCARLERGVARLRAQADEIAALLTAEQGKTLAEARAECLMAADLIKWYAEEARRVHGRVLPARASQSRMDVLRLPVGPVAAFSPWNFPLVLSARKLGGALAAGCSIILKAAEETPASVAAMVACLAEELPEGVLQLVYGVPAEVSKALIESPVIRKVSFTGSVPVGRHLAQMAAGQLKRITLELGGHAPVIVCEDADVASTVAMMVAHKFRNAGQACLAPTRFYVARPLYRDFLEAFKAAADDLRVGPGHDPRSQMGPLANARRLQAVQDLMARSAACGAQVLTRTGNLPSGGFFAAPTLLADIAPDAPAMVEEPFGPIACAMPFDTLDEAIGLANRSDYGLAGYLFTDSARAILAVSQRLEVGSLAINGIGVSVPEAPFGGLKASGWGSESGIEGMEAFLEPRFTHYSVPQDHDRRHKT</sequence>
<evidence type="ECO:0000313" key="10">
    <source>
        <dbReference type="Proteomes" id="UP000255265"/>
    </source>
</evidence>
<dbReference type="InterPro" id="IPR016162">
    <property type="entry name" value="Ald_DH_N"/>
</dbReference>
<evidence type="ECO:0000256" key="6">
    <source>
        <dbReference type="ARBA" id="ARBA00066857"/>
    </source>
</evidence>
<evidence type="ECO:0000256" key="7">
    <source>
        <dbReference type="ARBA" id="ARBA00079883"/>
    </source>
</evidence>
<evidence type="ECO:0000259" key="8">
    <source>
        <dbReference type="Pfam" id="PF00171"/>
    </source>
</evidence>
<dbReference type="Proteomes" id="UP000255265">
    <property type="component" value="Unassembled WGS sequence"/>
</dbReference>
<dbReference type="Pfam" id="PF00171">
    <property type="entry name" value="Aldedh"/>
    <property type="match status" value="1"/>
</dbReference>
<comment type="function">
    <text evidence="5">Involved in the toluene-4-sulfonate degradation pathway. Does not discriminate between the sulfonate and the carboxyl substituents and can also be involved in the p-toluenecarboxylate degradation pathway.</text>
</comment>
<dbReference type="AlphaFoldDB" id="A0A370FCF8"/>
<comment type="similarity">
    <text evidence="1">Belongs to the aldehyde dehydrogenase family.</text>
</comment>
<dbReference type="Gene3D" id="3.40.605.10">
    <property type="entry name" value="Aldehyde Dehydrogenase, Chain A, domain 1"/>
    <property type="match status" value="1"/>
</dbReference>
<organism evidence="9 10">
    <name type="scientific">Pseudacidovorax intermedius</name>
    <dbReference type="NCBI Taxonomy" id="433924"/>
    <lineage>
        <taxon>Bacteria</taxon>
        <taxon>Pseudomonadati</taxon>
        <taxon>Pseudomonadota</taxon>
        <taxon>Betaproteobacteria</taxon>
        <taxon>Burkholderiales</taxon>
        <taxon>Comamonadaceae</taxon>
        <taxon>Pseudacidovorax</taxon>
    </lineage>
</organism>
<comment type="catalytic activity">
    <reaction evidence="4">
        <text>4-(hydroxymethyl)benzenesulfonate + NAD(+) = 4-formylbenzenesulfonate + NADH + H(+)</text>
        <dbReference type="Rhea" id="RHEA:24412"/>
        <dbReference type="ChEBI" id="CHEBI:11944"/>
        <dbReference type="ChEBI" id="CHEBI:11987"/>
        <dbReference type="ChEBI" id="CHEBI:15378"/>
        <dbReference type="ChEBI" id="CHEBI:57540"/>
        <dbReference type="ChEBI" id="CHEBI:57945"/>
        <dbReference type="EC" id="1.1.1.257"/>
    </reaction>
</comment>
<dbReference type="PANTHER" id="PTHR43353">
    <property type="entry name" value="SUCCINATE-SEMIALDEHYDE DEHYDROGENASE, MITOCHONDRIAL"/>
    <property type="match status" value="1"/>
</dbReference>
<dbReference type="EC" id="1.1.1.257" evidence="6"/>
<dbReference type="RefSeq" id="WP_114803437.1">
    <property type="nucleotide sequence ID" value="NZ_QQAV01000006.1"/>
</dbReference>
<keyword evidence="3" id="KW-0560">Oxidoreductase</keyword>
<dbReference type="PROSITE" id="PS00070">
    <property type="entry name" value="ALDEHYDE_DEHYDR_CYS"/>
    <property type="match status" value="1"/>
</dbReference>
<dbReference type="InterPro" id="IPR016163">
    <property type="entry name" value="Ald_DH_C"/>
</dbReference>
<dbReference type="FunFam" id="3.40.605.10:FF:000007">
    <property type="entry name" value="NAD/NADP-dependent betaine aldehyde dehydrogenase"/>
    <property type="match status" value="1"/>
</dbReference>
<evidence type="ECO:0000256" key="2">
    <source>
        <dbReference type="ARBA" id="ARBA00011738"/>
    </source>
</evidence>
<dbReference type="SUPFAM" id="SSF53720">
    <property type="entry name" value="ALDH-like"/>
    <property type="match status" value="1"/>
</dbReference>
<dbReference type="PANTHER" id="PTHR43353:SF5">
    <property type="entry name" value="SUCCINATE-SEMIALDEHYDE DEHYDROGENASE, MITOCHONDRIAL"/>
    <property type="match status" value="1"/>
</dbReference>
<evidence type="ECO:0000313" key="9">
    <source>
        <dbReference type="EMBL" id="RDI23372.1"/>
    </source>
</evidence>
<comment type="caution">
    <text evidence="9">The sequence shown here is derived from an EMBL/GenBank/DDBJ whole genome shotgun (WGS) entry which is preliminary data.</text>
</comment>
<dbReference type="InterPro" id="IPR016160">
    <property type="entry name" value="Ald_DH_CS_CYS"/>
</dbReference>
<accession>A0A370FCF8</accession>
<keyword evidence="10" id="KW-1185">Reference proteome</keyword>
<dbReference type="Gene3D" id="3.40.309.10">
    <property type="entry name" value="Aldehyde Dehydrogenase, Chain A, domain 2"/>
    <property type="match status" value="1"/>
</dbReference>
<dbReference type="CDD" id="cd07103">
    <property type="entry name" value="ALDH_F5_SSADH_GabD"/>
    <property type="match status" value="1"/>
</dbReference>